<feature type="compositionally biased region" description="Low complexity" evidence="2">
    <location>
        <begin position="134"/>
        <end position="148"/>
    </location>
</feature>
<sequence length="512" mass="57368">MLRSRFHSKPPSKSQEIMDKLKASIEADKQKPKIEAKPKICTGLQPIAKPTDDAAQVEGKALPTVNDTTEKENMPKPADQQAPISNSASSHKPSLVQATGNKTDTNRATAKPTTKCPAQLQAPLAQNVRNPPTRQRSASRASNHSQSSVQKPSVTVKPPKERMSRVPLKPKQPLPHTEKEQISELQQQLQLKHETELSSMQQKHNEENAALKNAHDQELKQQKEELAIEHEKIVAELKQKIRTATIECSVCRKVNEELVAEKKLLEEKLAKSEDEKIKELNDNLNSMMYALECKDRTLNDLRKQNQKLQFSVDTIPEKDVENQKLSHRVSDLKLELNQQREFQKALTQQLEEAKKEPRNTKTAYENLQKEHETLRFKLEERASSEGQISSPGSYTTANQSLNVSSPAQNAQVNMRASSEKPTSSSGRPNSMSCYSARNLFKTEDGMTKSWDSSAAADATLLSLYKEQGLKRIQNTPNKDKIYAPDGTFEVGDAVLGKSQCSSDGKKMEFVNE</sequence>
<evidence type="ECO:0000256" key="1">
    <source>
        <dbReference type="SAM" id="Coils"/>
    </source>
</evidence>
<dbReference type="AlphaFoldDB" id="A0AAD4N4R0"/>
<feature type="compositionally biased region" description="Polar residues" evidence="2">
    <location>
        <begin position="82"/>
        <end position="112"/>
    </location>
</feature>
<protein>
    <submittedName>
        <fullName evidence="3">CAP-Gly domain-containing linker protein 1 like protein</fullName>
    </submittedName>
</protein>
<dbReference type="Proteomes" id="UP001201812">
    <property type="component" value="Unassembled WGS sequence"/>
</dbReference>
<name>A0AAD4N4R0_9BILA</name>
<feature type="compositionally biased region" description="Basic residues" evidence="2">
    <location>
        <begin position="1"/>
        <end position="10"/>
    </location>
</feature>
<dbReference type="EMBL" id="JAKKPZ010000009">
    <property type="protein sequence ID" value="KAI1717126.1"/>
    <property type="molecule type" value="Genomic_DNA"/>
</dbReference>
<reference evidence="3" key="1">
    <citation type="submission" date="2022-01" db="EMBL/GenBank/DDBJ databases">
        <title>Genome Sequence Resource for Two Populations of Ditylenchus destructor, the Migratory Endoparasitic Phytonematode.</title>
        <authorList>
            <person name="Zhang H."/>
            <person name="Lin R."/>
            <person name="Xie B."/>
        </authorList>
    </citation>
    <scope>NUCLEOTIDE SEQUENCE</scope>
    <source>
        <strain evidence="3">BazhouSP</strain>
    </source>
</reference>
<comment type="caution">
    <text evidence="3">The sequence shown here is derived from an EMBL/GenBank/DDBJ whole genome shotgun (WGS) entry which is preliminary data.</text>
</comment>
<feature type="compositionally biased region" description="Polar residues" evidence="2">
    <location>
        <begin position="384"/>
        <end position="432"/>
    </location>
</feature>
<feature type="compositionally biased region" description="Basic and acidic residues" evidence="2">
    <location>
        <begin position="16"/>
        <end position="38"/>
    </location>
</feature>
<feature type="region of interest" description="Disordered" evidence="2">
    <location>
        <begin position="1"/>
        <end position="199"/>
    </location>
</feature>
<keyword evidence="1" id="KW-0175">Coiled coil</keyword>
<keyword evidence="4" id="KW-1185">Reference proteome</keyword>
<evidence type="ECO:0000256" key="2">
    <source>
        <dbReference type="SAM" id="MobiDB-lite"/>
    </source>
</evidence>
<gene>
    <name evidence="3" type="ORF">DdX_06856</name>
</gene>
<evidence type="ECO:0000313" key="3">
    <source>
        <dbReference type="EMBL" id="KAI1717126.1"/>
    </source>
</evidence>
<accession>A0AAD4N4R0</accession>
<feature type="coiled-coil region" evidence="1">
    <location>
        <begin position="336"/>
        <end position="370"/>
    </location>
</feature>
<feature type="region of interest" description="Disordered" evidence="2">
    <location>
        <begin position="380"/>
        <end position="432"/>
    </location>
</feature>
<proteinExistence type="predicted"/>
<organism evidence="3 4">
    <name type="scientific">Ditylenchus destructor</name>
    <dbReference type="NCBI Taxonomy" id="166010"/>
    <lineage>
        <taxon>Eukaryota</taxon>
        <taxon>Metazoa</taxon>
        <taxon>Ecdysozoa</taxon>
        <taxon>Nematoda</taxon>
        <taxon>Chromadorea</taxon>
        <taxon>Rhabditida</taxon>
        <taxon>Tylenchina</taxon>
        <taxon>Tylenchomorpha</taxon>
        <taxon>Sphaerularioidea</taxon>
        <taxon>Anguinidae</taxon>
        <taxon>Anguininae</taxon>
        <taxon>Ditylenchus</taxon>
    </lineage>
</organism>
<evidence type="ECO:0000313" key="4">
    <source>
        <dbReference type="Proteomes" id="UP001201812"/>
    </source>
</evidence>